<reference evidence="3" key="3">
    <citation type="submission" date="2018-08" db="UniProtKB">
        <authorList>
            <consortium name="EnsemblPlants"/>
        </authorList>
    </citation>
    <scope>IDENTIFICATION</scope>
    <source>
        <strain evidence="3">Yugu1</strain>
    </source>
</reference>
<organism evidence="2">
    <name type="scientific">Setaria italica</name>
    <name type="common">Foxtail millet</name>
    <name type="synonym">Panicum italicum</name>
    <dbReference type="NCBI Taxonomy" id="4555"/>
    <lineage>
        <taxon>Eukaryota</taxon>
        <taxon>Viridiplantae</taxon>
        <taxon>Streptophyta</taxon>
        <taxon>Embryophyta</taxon>
        <taxon>Tracheophyta</taxon>
        <taxon>Spermatophyta</taxon>
        <taxon>Magnoliopsida</taxon>
        <taxon>Liliopsida</taxon>
        <taxon>Poales</taxon>
        <taxon>Poaceae</taxon>
        <taxon>PACMAD clade</taxon>
        <taxon>Panicoideae</taxon>
        <taxon>Panicodae</taxon>
        <taxon>Paniceae</taxon>
        <taxon>Cenchrinae</taxon>
        <taxon>Setaria</taxon>
    </lineage>
</organism>
<reference evidence="2 4" key="1">
    <citation type="journal article" date="2012" name="Nat. Biotechnol.">
        <title>Reference genome sequence of the model plant Setaria.</title>
        <authorList>
            <person name="Bennetzen J.L."/>
            <person name="Schmutz J."/>
            <person name="Wang H."/>
            <person name="Percifield R."/>
            <person name="Hawkins J."/>
            <person name="Pontaroli A.C."/>
            <person name="Estep M."/>
            <person name="Feng L."/>
            <person name="Vaughn J.N."/>
            <person name="Grimwood J."/>
            <person name="Jenkins J."/>
            <person name="Barry K."/>
            <person name="Lindquist E."/>
            <person name="Hellsten U."/>
            <person name="Deshpande S."/>
            <person name="Wang X."/>
            <person name="Wu X."/>
            <person name="Mitros T."/>
            <person name="Triplett J."/>
            <person name="Yang X."/>
            <person name="Ye C.Y."/>
            <person name="Mauro-Herrera M."/>
            <person name="Wang L."/>
            <person name="Li P."/>
            <person name="Sharma M."/>
            <person name="Sharma R."/>
            <person name="Ronald P.C."/>
            <person name="Panaud O."/>
            <person name="Kellogg E.A."/>
            <person name="Brutnell T.P."/>
            <person name="Doust A.N."/>
            <person name="Tuskan G.A."/>
            <person name="Rokhsar D."/>
            <person name="Devos K.M."/>
        </authorList>
    </citation>
    <scope>NUCLEOTIDE SEQUENCE [LARGE SCALE GENOMIC DNA]</scope>
    <source>
        <strain evidence="4">cv. Yugu1</strain>
        <strain evidence="2">Yugu1</strain>
    </source>
</reference>
<evidence type="ECO:0000313" key="2">
    <source>
        <dbReference type="EMBL" id="RCV04865.1"/>
    </source>
</evidence>
<keyword evidence="1" id="KW-1133">Transmembrane helix</keyword>
<reference evidence="2" key="2">
    <citation type="submission" date="2015-07" db="EMBL/GenBank/DDBJ databases">
        <authorList>
            <person name="Noorani M."/>
        </authorList>
    </citation>
    <scope>NUCLEOTIDE SEQUENCE</scope>
    <source>
        <strain evidence="2">Yugu1</strain>
    </source>
</reference>
<name>K3YWQ9_SETIT</name>
<dbReference type="OrthoDB" id="681967at2759"/>
<proteinExistence type="predicted"/>
<accession>K3YWQ9</accession>
<dbReference type="InterPro" id="IPR045501">
    <property type="entry name" value="DUF6490"/>
</dbReference>
<dbReference type="Gramene" id="KQL28117">
    <property type="protein sequence ID" value="KQL28117"/>
    <property type="gene ID" value="SETIT_018705mg"/>
</dbReference>
<dbReference type="Proteomes" id="UP000004995">
    <property type="component" value="Unassembled WGS sequence"/>
</dbReference>
<protein>
    <submittedName>
        <fullName evidence="2 3">Uncharacterized protein</fullName>
    </submittedName>
</protein>
<dbReference type="PANTHER" id="PTHR46610:SF7">
    <property type="entry name" value="OS02G0216300 PROTEIN"/>
    <property type="match status" value="1"/>
</dbReference>
<keyword evidence="1" id="KW-0812">Transmembrane</keyword>
<dbReference type="GeneID" id="101770981"/>
<dbReference type="AlphaFoldDB" id="K3YWQ9"/>
<dbReference type="EMBL" id="AGNK02000045">
    <property type="status" value="NOT_ANNOTATED_CDS"/>
    <property type="molecule type" value="Genomic_DNA"/>
</dbReference>
<dbReference type="Pfam" id="PF20100">
    <property type="entry name" value="DUF6490"/>
    <property type="match status" value="1"/>
</dbReference>
<dbReference type="EnsemblPlants" id="KQL28117">
    <property type="protein sequence ID" value="KQL28117"/>
    <property type="gene ID" value="SETIT_018705mg"/>
</dbReference>
<dbReference type="RefSeq" id="XP_022678654.1">
    <property type="nucleotide sequence ID" value="XM_022822919.1"/>
</dbReference>
<keyword evidence="4" id="KW-1185">Reference proteome</keyword>
<evidence type="ECO:0000313" key="3">
    <source>
        <dbReference type="EnsemblPlants" id="KQL28117"/>
    </source>
</evidence>
<dbReference type="PANTHER" id="PTHR46610">
    <property type="entry name" value="OS05G0181300 PROTEIN"/>
    <property type="match status" value="1"/>
</dbReference>
<sequence length="125" mass="14236">MASEQEKRSMAEALLEQTLIQPAPEDHEGAWAPSLLTLVGFKFLTFSSAMAVSSWCRDYGAVAFVTFSYLDLVMLFYCLRLYERTPPPESPRRELLKMVMWILATMHTIAVFKLLEFNLVPNATP</sequence>
<evidence type="ECO:0000313" key="4">
    <source>
        <dbReference type="Proteomes" id="UP000004995"/>
    </source>
</evidence>
<dbReference type="EMBL" id="CM003528">
    <property type="protein sequence ID" value="RCV04865.1"/>
    <property type="molecule type" value="Genomic_DNA"/>
</dbReference>
<gene>
    <name evidence="3" type="primary">LOC101770981</name>
    <name evidence="2" type="ORF">SETIT_1G035500v2</name>
</gene>
<keyword evidence="1" id="KW-0472">Membrane</keyword>
<feature type="transmembrane region" description="Helical" evidence="1">
    <location>
        <begin position="61"/>
        <end position="82"/>
    </location>
</feature>
<feature type="transmembrane region" description="Helical" evidence="1">
    <location>
        <begin position="94"/>
        <end position="115"/>
    </location>
</feature>
<dbReference type="OMA" id="MWILATM"/>
<evidence type="ECO:0000256" key="1">
    <source>
        <dbReference type="SAM" id="Phobius"/>
    </source>
</evidence>
<dbReference type="HOGENOM" id="CLU_120305_1_0_1"/>